<evidence type="ECO:0000256" key="8">
    <source>
        <dbReference type="ARBA" id="ARBA00023136"/>
    </source>
</evidence>
<dbReference type="GO" id="GO:0043190">
    <property type="term" value="C:ATP-binding cassette (ABC) transporter complex"/>
    <property type="evidence" value="ECO:0007669"/>
    <property type="project" value="InterPro"/>
</dbReference>
<dbReference type="RefSeq" id="WP_132476289.1">
    <property type="nucleotide sequence ID" value="NZ_JBEBWM010000026.1"/>
</dbReference>
<comment type="subcellular location">
    <subcellularLocation>
        <location evidence="1">Cell inner membrane</location>
        <topology evidence="1">Multi-pass membrane protein</topology>
    </subcellularLocation>
    <subcellularLocation>
        <location evidence="9">Cell membrane</location>
        <topology evidence="9">Multi-pass membrane protein</topology>
    </subcellularLocation>
</comment>
<reference evidence="11 12" key="1">
    <citation type="submission" date="2019-03" db="EMBL/GenBank/DDBJ databases">
        <title>Genomic Encyclopedia of Type Strains, Phase IV (KMG-IV): sequencing the most valuable type-strain genomes for metagenomic binning, comparative biology and taxonomic classification.</title>
        <authorList>
            <person name="Goeker M."/>
        </authorList>
    </citation>
    <scope>NUCLEOTIDE SEQUENCE [LARGE SCALE GENOMIC DNA]</scope>
    <source>
        <strain evidence="11 12">DSM 100048</strain>
    </source>
</reference>
<feature type="transmembrane region" description="Helical" evidence="9">
    <location>
        <begin position="100"/>
        <end position="117"/>
    </location>
</feature>
<evidence type="ECO:0000256" key="5">
    <source>
        <dbReference type="ARBA" id="ARBA00022519"/>
    </source>
</evidence>
<evidence type="ECO:0000256" key="3">
    <source>
        <dbReference type="ARBA" id="ARBA00022448"/>
    </source>
</evidence>
<feature type="transmembrane region" description="Helical" evidence="9">
    <location>
        <begin position="72"/>
        <end position="94"/>
    </location>
</feature>
<keyword evidence="4" id="KW-1003">Cell membrane</keyword>
<protein>
    <submittedName>
        <fullName evidence="11">Amino acid ABC transporter membrane protein 1 (PAAT family)</fullName>
    </submittedName>
</protein>
<organism evidence="11 12">
    <name type="scientific">Paracandidimonas soli</name>
    <dbReference type="NCBI Taxonomy" id="1917182"/>
    <lineage>
        <taxon>Bacteria</taxon>
        <taxon>Pseudomonadati</taxon>
        <taxon>Pseudomonadota</taxon>
        <taxon>Betaproteobacteria</taxon>
        <taxon>Burkholderiales</taxon>
        <taxon>Alcaligenaceae</taxon>
        <taxon>Paracandidimonas</taxon>
    </lineage>
</organism>
<dbReference type="InterPro" id="IPR010065">
    <property type="entry name" value="AA_ABC_transptr_permease_3TM"/>
</dbReference>
<dbReference type="NCBIfam" id="TIGR01726">
    <property type="entry name" value="HEQRo_perm_3TM"/>
    <property type="match status" value="1"/>
</dbReference>
<evidence type="ECO:0000313" key="12">
    <source>
        <dbReference type="Proteomes" id="UP000294692"/>
    </source>
</evidence>
<sequence>MALFDTLGFGENGWGRMLLLAAAVTFLLTLAAMAIGAVFGGLVAAAKLSRNRAWRVLGELYTTVFRGVPELLIIYLFYFGGSSVLTSVGSWFGADGFIEMPPFLIGALAVGMISGAYQAEVYRAAVRAVPVGELEAARAIGMTRPTVWRRVLVPQVMRFALPGLGNVWQLSIKDSALVSVTGLAELMRTSQNAAGSTNDYFLFYIVAGLLYLAMTSFTSQVFQRLEAHTGKSFRRGFAR</sequence>
<evidence type="ECO:0000259" key="10">
    <source>
        <dbReference type="PROSITE" id="PS50928"/>
    </source>
</evidence>
<keyword evidence="7 9" id="KW-1133">Transmembrane helix</keyword>
<dbReference type="AlphaFoldDB" id="A0A4R3V954"/>
<keyword evidence="6 9" id="KW-0812">Transmembrane</keyword>
<dbReference type="Proteomes" id="UP000294692">
    <property type="component" value="Unassembled WGS sequence"/>
</dbReference>
<dbReference type="InterPro" id="IPR000515">
    <property type="entry name" value="MetI-like"/>
</dbReference>
<evidence type="ECO:0000256" key="7">
    <source>
        <dbReference type="ARBA" id="ARBA00022989"/>
    </source>
</evidence>
<dbReference type="InterPro" id="IPR051613">
    <property type="entry name" value="ABC_transp_permease_HisMQ"/>
</dbReference>
<keyword evidence="12" id="KW-1185">Reference proteome</keyword>
<evidence type="ECO:0000256" key="2">
    <source>
        <dbReference type="ARBA" id="ARBA00010072"/>
    </source>
</evidence>
<proteinExistence type="inferred from homology"/>
<feature type="transmembrane region" description="Helical" evidence="9">
    <location>
        <begin position="20"/>
        <end position="45"/>
    </location>
</feature>
<name>A0A4R3V954_9BURK</name>
<dbReference type="SUPFAM" id="SSF161098">
    <property type="entry name" value="MetI-like"/>
    <property type="match status" value="1"/>
</dbReference>
<dbReference type="Gene3D" id="1.10.3720.10">
    <property type="entry name" value="MetI-like"/>
    <property type="match status" value="1"/>
</dbReference>
<evidence type="ECO:0000256" key="1">
    <source>
        <dbReference type="ARBA" id="ARBA00004429"/>
    </source>
</evidence>
<dbReference type="OrthoDB" id="7026155at2"/>
<keyword evidence="3 9" id="KW-0813">Transport</keyword>
<dbReference type="EMBL" id="SMBX01000004">
    <property type="protein sequence ID" value="TCU98984.1"/>
    <property type="molecule type" value="Genomic_DNA"/>
</dbReference>
<comment type="caution">
    <text evidence="11">The sequence shown here is derived from an EMBL/GenBank/DDBJ whole genome shotgun (WGS) entry which is preliminary data.</text>
</comment>
<dbReference type="PANTHER" id="PTHR30133">
    <property type="entry name" value="CATIONIC AMINO ACID TRANSPORTER, MEMBRANE COMPONENT"/>
    <property type="match status" value="1"/>
</dbReference>
<comment type="similarity">
    <text evidence="2">Belongs to the binding-protein-dependent transport system permease family. HisMQ subfamily.</text>
</comment>
<evidence type="ECO:0000256" key="9">
    <source>
        <dbReference type="RuleBase" id="RU363032"/>
    </source>
</evidence>
<evidence type="ECO:0000313" key="11">
    <source>
        <dbReference type="EMBL" id="TCU98984.1"/>
    </source>
</evidence>
<keyword evidence="8 9" id="KW-0472">Membrane</keyword>
<dbReference type="Pfam" id="PF00528">
    <property type="entry name" value="BPD_transp_1"/>
    <property type="match status" value="1"/>
</dbReference>
<keyword evidence="5" id="KW-0997">Cell inner membrane</keyword>
<dbReference type="GO" id="GO:0022857">
    <property type="term" value="F:transmembrane transporter activity"/>
    <property type="evidence" value="ECO:0007669"/>
    <property type="project" value="InterPro"/>
</dbReference>
<dbReference type="CDD" id="cd06261">
    <property type="entry name" value="TM_PBP2"/>
    <property type="match status" value="1"/>
</dbReference>
<evidence type="ECO:0000256" key="6">
    <source>
        <dbReference type="ARBA" id="ARBA00022692"/>
    </source>
</evidence>
<dbReference type="PROSITE" id="PS50928">
    <property type="entry name" value="ABC_TM1"/>
    <property type="match status" value="1"/>
</dbReference>
<dbReference type="InterPro" id="IPR035906">
    <property type="entry name" value="MetI-like_sf"/>
</dbReference>
<feature type="domain" description="ABC transmembrane type-1" evidence="10">
    <location>
        <begin position="22"/>
        <end position="222"/>
    </location>
</feature>
<evidence type="ECO:0000256" key="4">
    <source>
        <dbReference type="ARBA" id="ARBA00022475"/>
    </source>
</evidence>
<feature type="transmembrane region" description="Helical" evidence="9">
    <location>
        <begin position="201"/>
        <end position="222"/>
    </location>
</feature>
<gene>
    <name evidence="11" type="ORF">EV686_10482</name>
</gene>
<accession>A0A4R3V954</accession>